<feature type="domain" description="Symplekin C-terminal" evidence="6">
    <location>
        <begin position="957"/>
        <end position="1122"/>
    </location>
</feature>
<keyword evidence="3" id="KW-0539">Nucleus</keyword>
<dbReference type="InterPro" id="IPR021850">
    <property type="entry name" value="Symplekin/Pta1"/>
</dbReference>
<dbReference type="Gene3D" id="1.25.10.10">
    <property type="entry name" value="Leucine-rich Repeat Variant"/>
    <property type="match status" value="1"/>
</dbReference>
<dbReference type="GO" id="GO:0005634">
    <property type="term" value="C:nucleus"/>
    <property type="evidence" value="ECO:0007669"/>
    <property type="project" value="UniProtKB-SubCell"/>
</dbReference>
<dbReference type="InterPro" id="IPR016024">
    <property type="entry name" value="ARM-type_fold"/>
</dbReference>
<organism evidence="7 8">
    <name type="scientific">Heterodera trifolii</name>
    <dbReference type="NCBI Taxonomy" id="157864"/>
    <lineage>
        <taxon>Eukaryota</taxon>
        <taxon>Metazoa</taxon>
        <taxon>Ecdysozoa</taxon>
        <taxon>Nematoda</taxon>
        <taxon>Chromadorea</taxon>
        <taxon>Rhabditida</taxon>
        <taxon>Tylenchina</taxon>
        <taxon>Tylenchomorpha</taxon>
        <taxon>Tylenchoidea</taxon>
        <taxon>Heteroderidae</taxon>
        <taxon>Heteroderinae</taxon>
        <taxon>Heterodera</taxon>
    </lineage>
</organism>
<dbReference type="SUPFAM" id="SSF48371">
    <property type="entry name" value="ARM repeat"/>
    <property type="match status" value="1"/>
</dbReference>
<comment type="subcellular location">
    <subcellularLocation>
        <location evidence="1">Nucleus</location>
    </subcellularLocation>
</comment>
<feature type="region of interest" description="Disordered" evidence="4">
    <location>
        <begin position="390"/>
        <end position="413"/>
    </location>
</feature>
<dbReference type="GO" id="GO:0006397">
    <property type="term" value="P:mRNA processing"/>
    <property type="evidence" value="ECO:0007669"/>
    <property type="project" value="UniProtKB-KW"/>
</dbReference>
<dbReference type="PANTHER" id="PTHR15245:SF20">
    <property type="entry name" value="SYMPLEKIN"/>
    <property type="match status" value="1"/>
</dbReference>
<evidence type="ECO:0000259" key="6">
    <source>
        <dbReference type="Pfam" id="PF12295"/>
    </source>
</evidence>
<dbReference type="PANTHER" id="PTHR15245">
    <property type="entry name" value="SYMPLEKIN-RELATED"/>
    <property type="match status" value="1"/>
</dbReference>
<evidence type="ECO:0008006" key="9">
    <source>
        <dbReference type="Google" id="ProtNLM"/>
    </source>
</evidence>
<dbReference type="InterPro" id="IPR022075">
    <property type="entry name" value="Symplekin_C"/>
</dbReference>
<dbReference type="EMBL" id="JBICBT010000258">
    <property type="protein sequence ID" value="KAL3119097.1"/>
    <property type="molecule type" value="Genomic_DNA"/>
</dbReference>
<sequence length="1148" mass="130297">METAEWKRPHGNGGMELTPTGLAQLGAHGWALTVGRSRLGAHALFYEMDDIGTGNLAYDEIGREINEGLQVSGKPLDERLIHLAKAEELILKQDGTSVLDNFLDEMVQFIHEREQKVRCFVISFIEKACKKDTEVFKRAIATLNWAMVDQSSGVIVQKKVINTCSILYPVLLRWASQMRSTDMEAKNSWEAFSILKNRIMQTVDSENEGIKTMAFKFLEMLIICQLPKNEFSEVPKSGVQMSLDEIGRDSFISWRQLQLEAQHSFNNLMDQIASTHITSLNLVTAISCICNISRQRPEKMPDVIGALEQLHLNLPPTLGTSQVKSVRKELKMHLLRMLKHPGTFTLHNLHPRMKQLLIELGASQSEIQRAMPAINEALKKRLAAATAVAAGTARQTTEPKRHRKEPQQHEEEDLDLRDIKRIKLDEDEYDDGIIDLYKQLDNPDSANAATQKAIDITTNFVLERLSIHVVTKLVMISLYTLPDKMPAAFASSYTPIDEAGSEAQKRHLSRMMAIQMTREGEGPGIQYIKAEKQKLFMERQAARSAGAVIPPTPFNDRSVASTSSQQPSNNDGFAQPQLPLQKKVRPQNWNLFNATRELLTKEADQLMLNTFQRILNSEKRAVQGGAGLAQQKIIVRLVTRFESTLTPELEAILQNYIIEDQKSRADLALLWLAELFVQWMNFVPSNPTQIVCRPEQTAEQRKGRYDNCLCALLSTLYERGEHKETLFHRIFLEAAYLTPTSLKILRKACLDKVYGAFAMTTLRELILTRVKQRQILLKVLMEFSYFERNDIKEQCVKTVKELFQLDFLRGEVRLFLVEMSEYLVCPTAPRVIWHANGRVERQVEELVEEMPWEESLIRAGLFLFLSLLPLDHSLLDQLASVYARAGTEIKRMTFKSIEIAIKSIGMHSEELLNMINTCPSEAETLVARIVHLLTERTAPSVALVDSVRKLHHSRNTDVRSLIPILTGLNKEELLQLVPKFVLSAKNSNSVPAFFKKLLFGRHIENGEPLITAQELLLELHRIRPNRKELGFLMQNLDILLVDANREFTIGKDVLANTVETLLNDEPLPPVLFHTIQRIHENHPALNGFLSNVLVKIADKPWLDRVEGKESAWTKFVQCAKAVGVANRIKTPEDFQPICDISSIDQSMC</sequence>
<keyword evidence="8" id="KW-1185">Reference proteome</keyword>
<reference evidence="7 8" key="1">
    <citation type="submission" date="2024-10" db="EMBL/GenBank/DDBJ databases">
        <authorList>
            <person name="Kim D."/>
        </authorList>
    </citation>
    <scope>NUCLEOTIDE SEQUENCE [LARGE SCALE GENOMIC DNA]</scope>
    <source>
        <strain evidence="7">BH-2024</strain>
    </source>
</reference>
<name>A0ABD2LW64_9BILA</name>
<feature type="compositionally biased region" description="Polar residues" evidence="4">
    <location>
        <begin position="558"/>
        <end position="572"/>
    </location>
</feature>
<evidence type="ECO:0000313" key="7">
    <source>
        <dbReference type="EMBL" id="KAL3119097.1"/>
    </source>
</evidence>
<evidence type="ECO:0000256" key="1">
    <source>
        <dbReference type="ARBA" id="ARBA00004123"/>
    </source>
</evidence>
<evidence type="ECO:0000256" key="2">
    <source>
        <dbReference type="ARBA" id="ARBA00022664"/>
    </source>
</evidence>
<dbReference type="Pfam" id="PF11935">
    <property type="entry name" value="SYMPK_PTA1_N"/>
    <property type="match status" value="1"/>
</dbReference>
<accession>A0ABD2LW64</accession>
<dbReference type="Proteomes" id="UP001620626">
    <property type="component" value="Unassembled WGS sequence"/>
</dbReference>
<protein>
    <recommendedName>
        <fullName evidence="9">Symplekin</fullName>
    </recommendedName>
</protein>
<feature type="domain" description="Symplekin/Pta1 N-terminal" evidence="5">
    <location>
        <begin position="155"/>
        <end position="375"/>
    </location>
</feature>
<evidence type="ECO:0000313" key="8">
    <source>
        <dbReference type="Proteomes" id="UP001620626"/>
    </source>
</evidence>
<evidence type="ECO:0000256" key="3">
    <source>
        <dbReference type="ARBA" id="ARBA00023242"/>
    </source>
</evidence>
<feature type="region of interest" description="Disordered" evidence="4">
    <location>
        <begin position="547"/>
        <end position="576"/>
    </location>
</feature>
<gene>
    <name evidence="7" type="ORF">niasHT_003880</name>
</gene>
<comment type="caution">
    <text evidence="7">The sequence shown here is derived from an EMBL/GenBank/DDBJ whole genome shotgun (WGS) entry which is preliminary data.</text>
</comment>
<proteinExistence type="predicted"/>
<dbReference type="AlphaFoldDB" id="A0ABD2LW64"/>
<keyword evidence="2" id="KW-0507">mRNA processing</keyword>
<dbReference type="InterPro" id="IPR011989">
    <property type="entry name" value="ARM-like"/>
</dbReference>
<dbReference type="InterPro" id="IPR032460">
    <property type="entry name" value="Symplekin/Pta1_N"/>
</dbReference>
<evidence type="ECO:0000256" key="4">
    <source>
        <dbReference type="SAM" id="MobiDB-lite"/>
    </source>
</evidence>
<evidence type="ECO:0000259" key="5">
    <source>
        <dbReference type="Pfam" id="PF11935"/>
    </source>
</evidence>
<dbReference type="Pfam" id="PF12295">
    <property type="entry name" value="Symplekin_C"/>
    <property type="match status" value="1"/>
</dbReference>